<feature type="non-terminal residue" evidence="2">
    <location>
        <position position="62"/>
    </location>
</feature>
<proteinExistence type="predicted"/>
<name>A0A0K2UMZ5_LEPSM</name>
<keyword evidence="1" id="KW-0812">Transmembrane</keyword>
<evidence type="ECO:0000313" key="2">
    <source>
        <dbReference type="EMBL" id="CDW39410.1"/>
    </source>
</evidence>
<feature type="transmembrane region" description="Helical" evidence="1">
    <location>
        <begin position="6"/>
        <end position="25"/>
    </location>
</feature>
<feature type="transmembrane region" description="Helical" evidence="1">
    <location>
        <begin position="37"/>
        <end position="61"/>
    </location>
</feature>
<protein>
    <submittedName>
        <fullName evidence="2">Uncharacterized protein</fullName>
    </submittedName>
</protein>
<feature type="non-terminal residue" evidence="2">
    <location>
        <position position="1"/>
    </location>
</feature>
<dbReference type="EMBL" id="HACA01022049">
    <property type="protein sequence ID" value="CDW39410.1"/>
    <property type="molecule type" value="Transcribed_RNA"/>
</dbReference>
<evidence type="ECO:0000256" key="1">
    <source>
        <dbReference type="SAM" id="Phobius"/>
    </source>
</evidence>
<sequence>SITEFILIFIPFVTSYAWLSVLTKIPRPYIYNVGYLYLRYILKNALLIGLLWRFIFLFGIFR</sequence>
<reference evidence="2" key="1">
    <citation type="submission" date="2014-05" db="EMBL/GenBank/DDBJ databases">
        <authorList>
            <person name="Chronopoulou M."/>
        </authorList>
    </citation>
    <scope>NUCLEOTIDE SEQUENCE</scope>
    <source>
        <tissue evidence="2">Whole organism</tissue>
    </source>
</reference>
<keyword evidence="1" id="KW-0472">Membrane</keyword>
<keyword evidence="1" id="KW-1133">Transmembrane helix</keyword>
<dbReference type="AlphaFoldDB" id="A0A0K2UMZ5"/>
<accession>A0A0K2UMZ5</accession>
<organism evidence="2">
    <name type="scientific">Lepeophtheirus salmonis</name>
    <name type="common">Salmon louse</name>
    <name type="synonym">Caligus salmonis</name>
    <dbReference type="NCBI Taxonomy" id="72036"/>
    <lineage>
        <taxon>Eukaryota</taxon>
        <taxon>Metazoa</taxon>
        <taxon>Ecdysozoa</taxon>
        <taxon>Arthropoda</taxon>
        <taxon>Crustacea</taxon>
        <taxon>Multicrustacea</taxon>
        <taxon>Hexanauplia</taxon>
        <taxon>Copepoda</taxon>
        <taxon>Siphonostomatoida</taxon>
        <taxon>Caligidae</taxon>
        <taxon>Lepeophtheirus</taxon>
    </lineage>
</organism>